<evidence type="ECO:0000259" key="8">
    <source>
        <dbReference type="Pfam" id="PF00884"/>
    </source>
</evidence>
<feature type="domain" description="Sulfatase N-terminal" evidence="8">
    <location>
        <begin position="34"/>
        <end position="380"/>
    </location>
</feature>
<organism evidence="9 10">
    <name type="scientific">Hapsidospora chrysogenum (strain ATCC 11550 / CBS 779.69 / DSM 880 / IAM 14645 / JCM 23072 / IMI 49137)</name>
    <name type="common">Acremonium chrysogenum</name>
    <dbReference type="NCBI Taxonomy" id="857340"/>
    <lineage>
        <taxon>Eukaryota</taxon>
        <taxon>Fungi</taxon>
        <taxon>Dikarya</taxon>
        <taxon>Ascomycota</taxon>
        <taxon>Pezizomycotina</taxon>
        <taxon>Sordariomycetes</taxon>
        <taxon>Hypocreomycetidae</taxon>
        <taxon>Hypocreales</taxon>
        <taxon>Bionectriaceae</taxon>
        <taxon>Hapsidospora</taxon>
    </lineage>
</organism>
<dbReference type="CDD" id="cd16147">
    <property type="entry name" value="G6S"/>
    <property type="match status" value="1"/>
</dbReference>
<comment type="caution">
    <text evidence="9">The sequence shown here is derived from an EMBL/GenBank/DDBJ whole genome shotgun (WGS) entry which is preliminary data.</text>
</comment>
<dbReference type="InterPro" id="IPR012083">
    <property type="entry name" value="Arylsulfatase"/>
</dbReference>
<dbReference type="STRING" id="857340.A0A086T7K9"/>
<dbReference type="GO" id="GO:0018958">
    <property type="term" value="P:phenol-containing compound metabolic process"/>
    <property type="evidence" value="ECO:0007669"/>
    <property type="project" value="InterPro"/>
</dbReference>
<dbReference type="OrthoDB" id="96314at2759"/>
<dbReference type="GO" id="GO:0004065">
    <property type="term" value="F:arylsulfatase activity"/>
    <property type="evidence" value="ECO:0007669"/>
    <property type="project" value="UniProtKB-UniRule"/>
</dbReference>
<dbReference type="HOGENOM" id="CLU_006332_4_0_1"/>
<comment type="catalytic activity">
    <reaction evidence="5">
        <text>an aryl sulfate + H2O = a phenol + sulfate + H(+)</text>
        <dbReference type="Rhea" id="RHEA:17261"/>
        <dbReference type="ChEBI" id="CHEBI:15377"/>
        <dbReference type="ChEBI" id="CHEBI:15378"/>
        <dbReference type="ChEBI" id="CHEBI:16189"/>
        <dbReference type="ChEBI" id="CHEBI:33853"/>
        <dbReference type="ChEBI" id="CHEBI:140317"/>
        <dbReference type="EC" id="3.1.6.1"/>
    </reaction>
</comment>
<dbReference type="PROSITE" id="PS00523">
    <property type="entry name" value="SULFATASE_1"/>
    <property type="match status" value="1"/>
</dbReference>
<evidence type="ECO:0000256" key="7">
    <source>
        <dbReference type="SAM" id="SignalP"/>
    </source>
</evidence>
<dbReference type="EC" id="3.1.6.1" evidence="5"/>
<gene>
    <name evidence="9" type="ORF">ACRE_038300</name>
</gene>
<evidence type="ECO:0000313" key="9">
    <source>
        <dbReference type="EMBL" id="KFH45341.1"/>
    </source>
</evidence>
<dbReference type="GO" id="GO:0008449">
    <property type="term" value="F:N-acetylglucosamine-6-sulfatase activity"/>
    <property type="evidence" value="ECO:0007669"/>
    <property type="project" value="TreeGrafter"/>
</dbReference>
<accession>A0A086T7K9</accession>
<sequence>MLRNGILGLWCLLSALPTSFTAAAAAAAAVDERPNIVFILTDDQDVHMSGLEHMALTRKYLQDKGTSFERHYCTVSICCPSRVNIWTGQLSHNTNVTAVHPPYGGYPKFIQNGYNDKHLAYWLQQSGYNTYYTGKMYNGQTTKNYDKPAIKGYNESDLLLDPLTYQYYDFAATRNAGPVRNVGGEYSPDFTAKTAYEFLDLALRNGHDGARRPFFLTVAPIAPHCEGSGPTGRPPQAADRHKDLYKDYRIPRNTSNFNPDSPSGVSWVRDLEQMNDTVMDFNDEYQRQRLRSLQSVDEMVEQVVLRLEEAGVLDNTHIFYTSDNGYHIGQHRLHPGKMLGFEEDIRVPLVWRGPGVPEGHTRQSATSHSDLAPTIMRIAGLSYDDREFDGAPLELEEETTRRREHVGIEFWGTALAESMWSVGAGGYNGTYPKNTYKGLRIEAEKYGLYYSVWCTRESELDPGQMNNLLATHPEDDAPPTSIITSRPLQRLVDRLDALTLVLKSCKGSTCTHPWRALHPEGEVESLLDAMDSRYDGFYEGQPKVSFDECAPGYLVGVEGPQEHDVYHGRGQELRRNADEDDDWSFWL</sequence>
<dbReference type="EMBL" id="JPKY01000033">
    <property type="protein sequence ID" value="KFH45341.1"/>
    <property type="molecule type" value="Genomic_DNA"/>
</dbReference>
<keyword evidence="10" id="KW-1185">Reference proteome</keyword>
<dbReference type="AlphaFoldDB" id="A0A086T7K9"/>
<keyword evidence="2 7" id="KW-0732">Signal</keyword>
<dbReference type="GO" id="GO:0005539">
    <property type="term" value="F:glycosaminoglycan binding"/>
    <property type="evidence" value="ECO:0007669"/>
    <property type="project" value="TreeGrafter"/>
</dbReference>
<feature type="chain" id="PRO_5001815591" description="Arylsulfatase" evidence="7">
    <location>
        <begin position="24"/>
        <end position="587"/>
    </location>
</feature>
<protein>
    <recommendedName>
        <fullName evidence="5">Arylsulfatase</fullName>
        <shortName evidence="5">AS</shortName>
        <ecNumber evidence="5">3.1.6.1</ecNumber>
    </recommendedName>
    <alternativeName>
        <fullName evidence="5">Aryl-sulfate sulphohydrolase</fullName>
    </alternativeName>
</protein>
<comment type="PTM">
    <text evidence="6">The conversion to 3-oxoalanine (also known as C-formylglycine, FGly), of a serine or cysteine residue in prokaryotes and of a cysteine residue in eukaryotes, is critical for catalytic activity.</text>
</comment>
<feature type="modified residue" description="3-oxoalanine (Cys)" evidence="6">
    <location>
        <position position="78"/>
    </location>
</feature>
<dbReference type="SUPFAM" id="SSF53649">
    <property type="entry name" value="Alkaline phosphatase-like"/>
    <property type="match status" value="1"/>
</dbReference>
<evidence type="ECO:0000256" key="3">
    <source>
        <dbReference type="ARBA" id="ARBA00022801"/>
    </source>
</evidence>
<evidence type="ECO:0000256" key="6">
    <source>
        <dbReference type="PIRSR" id="PIRSR000972-50"/>
    </source>
</evidence>
<evidence type="ECO:0000256" key="2">
    <source>
        <dbReference type="ARBA" id="ARBA00022729"/>
    </source>
</evidence>
<comment type="similarity">
    <text evidence="1 5">Belongs to the sulfatase family.</text>
</comment>
<dbReference type="Gene3D" id="3.40.720.10">
    <property type="entry name" value="Alkaline Phosphatase, subunit A"/>
    <property type="match status" value="1"/>
</dbReference>
<evidence type="ECO:0000256" key="4">
    <source>
        <dbReference type="ARBA" id="ARBA00023180"/>
    </source>
</evidence>
<dbReference type="PANTHER" id="PTHR43108">
    <property type="entry name" value="N-ACETYLGLUCOSAMINE-6-SULFATASE FAMILY MEMBER"/>
    <property type="match status" value="1"/>
</dbReference>
<dbReference type="PANTHER" id="PTHR43108:SF8">
    <property type="entry name" value="SD21168P"/>
    <property type="match status" value="1"/>
</dbReference>
<keyword evidence="4" id="KW-0325">Glycoprotein</keyword>
<dbReference type="InterPro" id="IPR017850">
    <property type="entry name" value="Alkaline_phosphatase_core_sf"/>
</dbReference>
<proteinExistence type="inferred from homology"/>
<name>A0A086T7K9_HAPC1</name>
<dbReference type="Pfam" id="PF00884">
    <property type="entry name" value="Sulfatase"/>
    <property type="match status" value="1"/>
</dbReference>
<keyword evidence="3 5" id="KW-0378">Hydrolase</keyword>
<dbReference type="InterPro" id="IPR024607">
    <property type="entry name" value="Sulfatase_CS"/>
</dbReference>
<dbReference type="Proteomes" id="UP000029964">
    <property type="component" value="Unassembled WGS sequence"/>
</dbReference>
<evidence type="ECO:0000256" key="1">
    <source>
        <dbReference type="ARBA" id="ARBA00008779"/>
    </source>
</evidence>
<dbReference type="InterPro" id="IPR000917">
    <property type="entry name" value="Sulfatase_N"/>
</dbReference>
<feature type="signal peptide" evidence="7">
    <location>
        <begin position="1"/>
        <end position="23"/>
    </location>
</feature>
<evidence type="ECO:0000256" key="5">
    <source>
        <dbReference type="PIRNR" id="PIRNR000972"/>
    </source>
</evidence>
<dbReference type="PIRSF" id="PIRSF000972">
    <property type="entry name" value="Arylsulf_plant"/>
    <property type="match status" value="1"/>
</dbReference>
<reference evidence="10" key="1">
    <citation type="journal article" date="2014" name="Genome Announc.">
        <title>Genome sequence and annotation of Acremonium chrysogenum, producer of the beta-lactam antibiotic cephalosporin C.</title>
        <authorList>
            <person name="Terfehr D."/>
            <person name="Dahlmann T.A."/>
            <person name="Specht T."/>
            <person name="Zadra I."/>
            <person name="Kuernsteiner H."/>
            <person name="Kueck U."/>
        </authorList>
    </citation>
    <scope>NUCLEOTIDE SEQUENCE [LARGE SCALE GENOMIC DNA]</scope>
    <source>
        <strain evidence="10">ATCC 11550 / CBS 779.69 / DSM 880 / IAM 14645 / JCM 23072 / IMI 49137</strain>
    </source>
</reference>
<evidence type="ECO:0000313" key="10">
    <source>
        <dbReference type="Proteomes" id="UP000029964"/>
    </source>
</evidence>